<keyword evidence="8" id="KW-1185">Reference proteome</keyword>
<evidence type="ECO:0000259" key="6">
    <source>
        <dbReference type="Pfam" id="PF18052"/>
    </source>
</evidence>
<feature type="domain" description="Disease resistance N-terminal" evidence="6">
    <location>
        <begin position="11"/>
        <end position="98"/>
    </location>
</feature>
<keyword evidence="2" id="KW-0433">Leucine-rich repeat</keyword>
<keyword evidence="4" id="KW-0547">Nucleotide-binding</keyword>
<dbReference type="PANTHER" id="PTHR19338">
    <property type="entry name" value="TRANSLOCASE OF INNER MITOCHONDRIAL MEMBRANE 13 HOMOLOG"/>
    <property type="match status" value="1"/>
</dbReference>
<organism evidence="7 8">
    <name type="scientific">Triticum turgidum subsp. durum</name>
    <name type="common">Durum wheat</name>
    <name type="synonym">Triticum durum</name>
    <dbReference type="NCBI Taxonomy" id="4567"/>
    <lineage>
        <taxon>Eukaryota</taxon>
        <taxon>Viridiplantae</taxon>
        <taxon>Streptophyta</taxon>
        <taxon>Embryophyta</taxon>
        <taxon>Tracheophyta</taxon>
        <taxon>Spermatophyta</taxon>
        <taxon>Magnoliopsida</taxon>
        <taxon>Liliopsida</taxon>
        <taxon>Poales</taxon>
        <taxon>Poaceae</taxon>
        <taxon>BOP clade</taxon>
        <taxon>Pooideae</taxon>
        <taxon>Triticodae</taxon>
        <taxon>Triticeae</taxon>
        <taxon>Triticinae</taxon>
        <taxon>Triticum</taxon>
    </lineage>
</organism>
<evidence type="ECO:0000313" key="7">
    <source>
        <dbReference type="EMBL" id="VAI40405.1"/>
    </source>
</evidence>
<evidence type="ECO:0000256" key="5">
    <source>
        <dbReference type="ARBA" id="ARBA00022821"/>
    </source>
</evidence>
<evidence type="ECO:0000256" key="4">
    <source>
        <dbReference type="ARBA" id="ARBA00022741"/>
    </source>
</evidence>
<reference evidence="7 8" key="1">
    <citation type="submission" date="2017-09" db="EMBL/GenBank/DDBJ databases">
        <authorList>
            <consortium name="International Durum Wheat Genome Sequencing Consortium (IDWGSC)"/>
            <person name="Milanesi L."/>
        </authorList>
    </citation>
    <scope>NUCLEOTIDE SEQUENCE [LARGE SCALE GENOMIC DNA]</scope>
    <source>
        <strain evidence="8">cv. Svevo</strain>
    </source>
</reference>
<sequence>MAVVGAAHGMLGPLLGKLAELLAGQFGRLRGIRKDILSLQAELTSMHAALQEYTMLEDPGVQVKAWISLLRELAYDTEDCIDKFIRHLSKHGRRGGFKELFRRAVHSLKTLDSRCGIADQIEELKARIKHVKELKVVTS</sequence>
<dbReference type="InterPro" id="IPR038005">
    <property type="entry name" value="RX-like_CC"/>
</dbReference>
<dbReference type="Gramene" id="TRITD5Bv1G248480.1">
    <property type="protein sequence ID" value="TRITD5Bv1G248480.1"/>
    <property type="gene ID" value="TRITD5Bv1G248480"/>
</dbReference>
<evidence type="ECO:0000256" key="3">
    <source>
        <dbReference type="ARBA" id="ARBA00022737"/>
    </source>
</evidence>
<evidence type="ECO:0000256" key="1">
    <source>
        <dbReference type="ARBA" id="ARBA00008894"/>
    </source>
</evidence>
<dbReference type="Pfam" id="PF18052">
    <property type="entry name" value="Rx_N"/>
    <property type="match status" value="1"/>
</dbReference>
<evidence type="ECO:0000313" key="8">
    <source>
        <dbReference type="Proteomes" id="UP000324705"/>
    </source>
</evidence>
<dbReference type="Gene3D" id="1.20.5.4130">
    <property type="match status" value="1"/>
</dbReference>
<dbReference type="GO" id="GO:0000166">
    <property type="term" value="F:nucleotide binding"/>
    <property type="evidence" value="ECO:0007669"/>
    <property type="project" value="UniProtKB-KW"/>
</dbReference>
<dbReference type="CDD" id="cd14798">
    <property type="entry name" value="RX-CC_like"/>
    <property type="match status" value="1"/>
</dbReference>
<proteinExistence type="inferred from homology"/>
<dbReference type="GO" id="GO:0006952">
    <property type="term" value="P:defense response"/>
    <property type="evidence" value="ECO:0007669"/>
    <property type="project" value="UniProtKB-KW"/>
</dbReference>
<dbReference type="Proteomes" id="UP000324705">
    <property type="component" value="Chromosome 5B"/>
</dbReference>
<protein>
    <recommendedName>
        <fullName evidence="6">Disease resistance N-terminal domain-containing protein</fullName>
    </recommendedName>
</protein>
<name>A0A9R0XP20_TRITD</name>
<evidence type="ECO:0000256" key="2">
    <source>
        <dbReference type="ARBA" id="ARBA00022614"/>
    </source>
</evidence>
<dbReference type="PANTHER" id="PTHR19338:SF49">
    <property type="entry name" value="RX N-TERMINAL DOMAIN-CONTAINING PROTEIN"/>
    <property type="match status" value="1"/>
</dbReference>
<dbReference type="AlphaFoldDB" id="A0A9R0XP20"/>
<accession>A0A9R0XP20</accession>
<comment type="similarity">
    <text evidence="1">Belongs to the disease resistance NB-LRR family.</text>
</comment>
<gene>
    <name evidence="7" type="ORF">TRITD_5Bv1G248480</name>
</gene>
<dbReference type="EMBL" id="LT934120">
    <property type="protein sequence ID" value="VAI40405.1"/>
    <property type="molecule type" value="Genomic_DNA"/>
</dbReference>
<dbReference type="InterPro" id="IPR041118">
    <property type="entry name" value="Rx_N"/>
</dbReference>
<keyword evidence="5" id="KW-0611">Plant defense</keyword>
<keyword evidence="3" id="KW-0677">Repeat</keyword>